<proteinExistence type="predicted"/>
<name>A0A4R6SJS2_LABRH</name>
<dbReference type="RefSeq" id="WP_133847063.1">
    <property type="nucleotide sequence ID" value="NZ_SNXZ01000001.1"/>
</dbReference>
<evidence type="ECO:0008006" key="3">
    <source>
        <dbReference type="Google" id="ProtNLM"/>
    </source>
</evidence>
<dbReference type="Gene3D" id="3.40.50.620">
    <property type="entry name" value="HUPs"/>
    <property type="match status" value="1"/>
</dbReference>
<keyword evidence="2" id="KW-1185">Reference proteome</keyword>
<dbReference type="OrthoDB" id="3734319at2"/>
<dbReference type="Proteomes" id="UP000295444">
    <property type="component" value="Unassembled WGS sequence"/>
</dbReference>
<organism evidence="1 2">
    <name type="scientific">Labedaea rhizosphaerae</name>
    <dbReference type="NCBI Taxonomy" id="598644"/>
    <lineage>
        <taxon>Bacteria</taxon>
        <taxon>Bacillati</taxon>
        <taxon>Actinomycetota</taxon>
        <taxon>Actinomycetes</taxon>
        <taxon>Pseudonocardiales</taxon>
        <taxon>Pseudonocardiaceae</taxon>
        <taxon>Labedaea</taxon>
    </lineage>
</organism>
<reference evidence="1 2" key="1">
    <citation type="submission" date="2019-03" db="EMBL/GenBank/DDBJ databases">
        <title>Genomic Encyclopedia of Type Strains, Phase IV (KMG-IV): sequencing the most valuable type-strain genomes for metagenomic binning, comparative biology and taxonomic classification.</title>
        <authorList>
            <person name="Goeker M."/>
        </authorList>
    </citation>
    <scope>NUCLEOTIDE SEQUENCE [LARGE SCALE GENOMIC DNA]</scope>
    <source>
        <strain evidence="1 2">DSM 45361</strain>
    </source>
</reference>
<dbReference type="AlphaFoldDB" id="A0A4R6SJS2"/>
<dbReference type="EMBL" id="SNXZ01000001">
    <property type="protein sequence ID" value="TDQ04091.1"/>
    <property type="molecule type" value="Genomic_DNA"/>
</dbReference>
<dbReference type="InterPro" id="IPR014729">
    <property type="entry name" value="Rossmann-like_a/b/a_fold"/>
</dbReference>
<sequence>MRVVVWITEGTWQSCVDAAAEITPADAEVVLLHVLDTELGEVVHGTYGGLLGRAGHDPSTLMAGMADTAERELLAAAKARLDRPCETQVRAGHVQHEVVAACADADLLICARDGEHDHPGPASIGHHTRFVVDHTPSAVLLVWPD</sequence>
<accession>A0A4R6SJS2</accession>
<dbReference type="SUPFAM" id="SSF52402">
    <property type="entry name" value="Adenine nucleotide alpha hydrolases-like"/>
    <property type="match status" value="1"/>
</dbReference>
<gene>
    <name evidence="1" type="ORF">EV186_10132</name>
</gene>
<protein>
    <recommendedName>
        <fullName evidence="3">Nucleotide-binding universal stress UspA family protein</fullName>
    </recommendedName>
</protein>
<comment type="caution">
    <text evidence="1">The sequence shown here is derived from an EMBL/GenBank/DDBJ whole genome shotgun (WGS) entry which is preliminary data.</text>
</comment>
<evidence type="ECO:0000313" key="2">
    <source>
        <dbReference type="Proteomes" id="UP000295444"/>
    </source>
</evidence>
<evidence type="ECO:0000313" key="1">
    <source>
        <dbReference type="EMBL" id="TDQ04091.1"/>
    </source>
</evidence>